<feature type="domain" description="BPL/LPL catalytic" evidence="3">
    <location>
        <begin position="87"/>
        <end position="274"/>
    </location>
</feature>
<evidence type="ECO:0000256" key="1">
    <source>
        <dbReference type="ARBA" id="ARBA00005085"/>
    </source>
</evidence>
<dbReference type="FunFam" id="3.30.930.10:FF:000045">
    <property type="entry name" value="lipoyltransferase 1, mitochondrial"/>
    <property type="match status" value="1"/>
</dbReference>
<dbReference type="InterPro" id="IPR004562">
    <property type="entry name" value="LipoylTrfase_LipoateP_Ligase"/>
</dbReference>
<dbReference type="OrthoDB" id="201621at2759"/>
<reference evidence="4" key="1">
    <citation type="submission" date="2022-01" db="EMBL/GenBank/DDBJ databases">
        <authorList>
            <person name="King R."/>
        </authorList>
    </citation>
    <scope>NUCLEOTIDE SEQUENCE</scope>
</reference>
<dbReference type="InterPro" id="IPR045864">
    <property type="entry name" value="aa-tRNA-synth_II/BPL/LPL"/>
</dbReference>
<dbReference type="PANTHER" id="PTHR12561">
    <property type="entry name" value="LIPOATE-PROTEIN LIGASE"/>
    <property type="match status" value="1"/>
</dbReference>
<dbReference type="PANTHER" id="PTHR12561:SF3">
    <property type="entry name" value="LIPOYLTRANSFERASE 1, MITOCHONDRIAL"/>
    <property type="match status" value="1"/>
</dbReference>
<dbReference type="Pfam" id="PF21948">
    <property type="entry name" value="LplA-B_cat"/>
    <property type="match status" value="1"/>
</dbReference>
<dbReference type="Proteomes" id="UP001153737">
    <property type="component" value="Chromosome 14"/>
</dbReference>
<dbReference type="EMBL" id="OU896720">
    <property type="protein sequence ID" value="CAH1153441.1"/>
    <property type="molecule type" value="Genomic_DNA"/>
</dbReference>
<gene>
    <name evidence="4" type="ORF">PHAECO_LOCUS4390</name>
</gene>
<keyword evidence="5" id="KW-1185">Reference proteome</keyword>
<reference evidence="4" key="2">
    <citation type="submission" date="2022-10" db="EMBL/GenBank/DDBJ databases">
        <authorList>
            <consortium name="ENA_rothamsted_submissions"/>
            <consortium name="culmorum"/>
            <person name="King R."/>
        </authorList>
    </citation>
    <scope>NUCLEOTIDE SEQUENCE</scope>
</reference>
<evidence type="ECO:0000313" key="4">
    <source>
        <dbReference type="EMBL" id="CAH1153441.1"/>
    </source>
</evidence>
<dbReference type="GO" id="GO:0017118">
    <property type="term" value="F:lipoyltransferase activity"/>
    <property type="evidence" value="ECO:0007669"/>
    <property type="project" value="TreeGrafter"/>
</dbReference>
<dbReference type="InterPro" id="IPR004143">
    <property type="entry name" value="BPL_LPL_catalytic"/>
</dbReference>
<evidence type="ECO:0000256" key="2">
    <source>
        <dbReference type="ARBA" id="ARBA00008242"/>
    </source>
</evidence>
<dbReference type="GO" id="GO:0009249">
    <property type="term" value="P:protein lipoylation"/>
    <property type="evidence" value="ECO:0007669"/>
    <property type="project" value="InterPro"/>
</dbReference>
<dbReference type="Gene3D" id="3.30.390.50">
    <property type="entry name" value="CO dehydrogenase flavoprotein, C-terminal domain"/>
    <property type="match status" value="1"/>
</dbReference>
<proteinExistence type="inferred from homology"/>
<organism evidence="4 5">
    <name type="scientific">Phaedon cochleariae</name>
    <name type="common">Mustard beetle</name>
    <dbReference type="NCBI Taxonomy" id="80249"/>
    <lineage>
        <taxon>Eukaryota</taxon>
        <taxon>Metazoa</taxon>
        <taxon>Ecdysozoa</taxon>
        <taxon>Arthropoda</taxon>
        <taxon>Hexapoda</taxon>
        <taxon>Insecta</taxon>
        <taxon>Pterygota</taxon>
        <taxon>Neoptera</taxon>
        <taxon>Endopterygota</taxon>
        <taxon>Coleoptera</taxon>
        <taxon>Polyphaga</taxon>
        <taxon>Cucujiformia</taxon>
        <taxon>Chrysomeloidea</taxon>
        <taxon>Chrysomelidae</taxon>
        <taxon>Chrysomelinae</taxon>
        <taxon>Chrysomelini</taxon>
        <taxon>Phaedon</taxon>
    </lineage>
</organism>
<dbReference type="PROSITE" id="PS51733">
    <property type="entry name" value="BPL_LPL_CATALYTIC"/>
    <property type="match status" value="1"/>
</dbReference>
<comment type="pathway">
    <text evidence="1">Protein modification; protein lipoylation via exogenous pathway; protein N(6)-(lipoyl)lysine from lipoate: step 2/2.</text>
</comment>
<evidence type="ECO:0000259" key="3">
    <source>
        <dbReference type="PROSITE" id="PS51733"/>
    </source>
</evidence>
<dbReference type="CDD" id="cd16443">
    <property type="entry name" value="LplA"/>
    <property type="match status" value="1"/>
</dbReference>
<dbReference type="Gene3D" id="3.30.930.10">
    <property type="entry name" value="Bira Bifunctional Protein, Domain 2"/>
    <property type="match status" value="1"/>
</dbReference>
<name>A0A9P0DGV6_PHACE</name>
<sequence length="419" mass="47655">MVQCFMFIILQPMSIINLSQRRIKMALAQRAYMRVVSVVSNMNLRNYSAAKSTVNEGNIKKSVFISQSKDIFTNLALEDWIYRNMDFKNHHILMLWQSNPCVVIGRHQNPWLEAHLAELSSITEHGVQLARRNSGGGTVYHDYGNLNLTFFTPREHYDRKYNLELITRSLFREYGMNVNISPREDLTIRDYKVSGTASKLGRLSAYHHCTLLVNANKVDLSLALQKQEVEIITNATKSIRSKIMNLCEENPDVTVDNLMTVVGWEYMRTPALTLTDGGIELANQQNGFQLVNPTEEWFNGLTEIRETFESWDWCFGKTPKFNISKSFQVPASLANCEETSDSLKVTMVVENGKVSDVNLYIPPNLAFAGFSGNANVITSVIGQRFSEDALNSMEALLDELMSDKDRFVTECLKQVMRSV</sequence>
<evidence type="ECO:0000313" key="5">
    <source>
        <dbReference type="Proteomes" id="UP001153737"/>
    </source>
</evidence>
<dbReference type="GO" id="GO:0005739">
    <property type="term" value="C:mitochondrion"/>
    <property type="evidence" value="ECO:0007669"/>
    <property type="project" value="TreeGrafter"/>
</dbReference>
<dbReference type="SUPFAM" id="SSF55681">
    <property type="entry name" value="Class II aaRS and biotin synthetases"/>
    <property type="match status" value="1"/>
</dbReference>
<protein>
    <recommendedName>
        <fullName evidence="3">BPL/LPL catalytic domain-containing protein</fullName>
    </recommendedName>
</protein>
<dbReference type="AlphaFoldDB" id="A0A9P0DGV6"/>
<accession>A0A9P0DGV6</accession>
<comment type="similarity">
    <text evidence="2">Belongs to the LplA family.</text>
</comment>